<name>A0A6H5G741_9HEMI</name>
<evidence type="ECO:0000313" key="1">
    <source>
        <dbReference type="EMBL" id="CAA9998601.1"/>
    </source>
</evidence>
<dbReference type="AlphaFoldDB" id="A0A6H5G741"/>
<sequence>MYLIWWRLESPPYLSVWQTAKKNCCSSVLLFVIRISKCLVSKQLYKKRFSTGYYPGFHISQHAVIPVYYGTTLCTLHLHISHYTPCHDKILQYTYFTLSHRR</sequence>
<organism evidence="1 2">
    <name type="scientific">Nesidiocoris tenuis</name>
    <dbReference type="NCBI Taxonomy" id="355587"/>
    <lineage>
        <taxon>Eukaryota</taxon>
        <taxon>Metazoa</taxon>
        <taxon>Ecdysozoa</taxon>
        <taxon>Arthropoda</taxon>
        <taxon>Hexapoda</taxon>
        <taxon>Insecta</taxon>
        <taxon>Pterygota</taxon>
        <taxon>Neoptera</taxon>
        <taxon>Paraneoptera</taxon>
        <taxon>Hemiptera</taxon>
        <taxon>Heteroptera</taxon>
        <taxon>Panheteroptera</taxon>
        <taxon>Cimicomorpha</taxon>
        <taxon>Miridae</taxon>
        <taxon>Dicyphina</taxon>
        <taxon>Nesidiocoris</taxon>
    </lineage>
</organism>
<protein>
    <submittedName>
        <fullName evidence="1">Uncharacterized protein</fullName>
    </submittedName>
</protein>
<proteinExistence type="predicted"/>
<evidence type="ECO:0000313" key="2">
    <source>
        <dbReference type="Proteomes" id="UP000479000"/>
    </source>
</evidence>
<accession>A0A6H5G741</accession>
<dbReference type="Proteomes" id="UP000479000">
    <property type="component" value="Unassembled WGS sequence"/>
</dbReference>
<gene>
    <name evidence="1" type="ORF">NTEN_LOCUS4884</name>
</gene>
<reference evidence="1 2" key="1">
    <citation type="submission" date="2020-02" db="EMBL/GenBank/DDBJ databases">
        <authorList>
            <person name="Ferguson B K."/>
        </authorList>
    </citation>
    <scope>NUCLEOTIDE SEQUENCE [LARGE SCALE GENOMIC DNA]</scope>
</reference>
<feature type="non-terminal residue" evidence="1">
    <location>
        <position position="102"/>
    </location>
</feature>
<dbReference type="EMBL" id="CADCXU010007257">
    <property type="protein sequence ID" value="CAA9998601.1"/>
    <property type="molecule type" value="Genomic_DNA"/>
</dbReference>
<keyword evidence="2" id="KW-1185">Reference proteome</keyword>